<accession>A0A9P6Z1L7</accession>
<comment type="caution">
    <text evidence="2">The sequence shown here is derived from an EMBL/GenBank/DDBJ whole genome shotgun (WGS) entry which is preliminary data.</text>
</comment>
<evidence type="ECO:0000313" key="2">
    <source>
        <dbReference type="EMBL" id="KAG1568874.1"/>
    </source>
</evidence>
<organism evidence="2 3">
    <name type="scientific">Rhizopus delemar</name>
    <dbReference type="NCBI Taxonomy" id="936053"/>
    <lineage>
        <taxon>Eukaryota</taxon>
        <taxon>Fungi</taxon>
        <taxon>Fungi incertae sedis</taxon>
        <taxon>Mucoromycota</taxon>
        <taxon>Mucoromycotina</taxon>
        <taxon>Mucoromycetes</taxon>
        <taxon>Mucorales</taxon>
        <taxon>Mucorineae</taxon>
        <taxon>Rhizopodaceae</taxon>
        <taxon>Rhizopus</taxon>
    </lineage>
</organism>
<proteinExistence type="predicted"/>
<keyword evidence="3" id="KW-1185">Reference proteome</keyword>
<evidence type="ECO:0000256" key="1">
    <source>
        <dbReference type="SAM" id="MobiDB-lite"/>
    </source>
</evidence>
<sequence length="71" mass="8053">MPGEEGKKFTLNKHSEALSTKPEQHRCNAHLEDLLEGLSKWPMDVSKPFSVFLQCLRSQPGQEPARYKPSS</sequence>
<dbReference type="Proteomes" id="UP000740926">
    <property type="component" value="Unassembled WGS sequence"/>
</dbReference>
<feature type="region of interest" description="Disordered" evidence="1">
    <location>
        <begin position="1"/>
        <end position="23"/>
    </location>
</feature>
<reference evidence="2 3" key="1">
    <citation type="journal article" date="2020" name="Microb. Genom.">
        <title>Genetic diversity of clinical and environmental Mucorales isolates obtained from an investigation of mucormycosis cases among solid organ transplant recipients.</title>
        <authorList>
            <person name="Nguyen M.H."/>
            <person name="Kaul D."/>
            <person name="Muto C."/>
            <person name="Cheng S.J."/>
            <person name="Richter R.A."/>
            <person name="Bruno V.M."/>
            <person name="Liu G."/>
            <person name="Beyhan S."/>
            <person name="Sundermann A.J."/>
            <person name="Mounaud S."/>
            <person name="Pasculle A.W."/>
            <person name="Nierman W.C."/>
            <person name="Driscoll E."/>
            <person name="Cumbie R."/>
            <person name="Clancy C.J."/>
            <person name="Dupont C.L."/>
        </authorList>
    </citation>
    <scope>NUCLEOTIDE SEQUENCE [LARGE SCALE GENOMIC DNA]</scope>
    <source>
        <strain evidence="2 3">GL24</strain>
    </source>
</reference>
<gene>
    <name evidence="2" type="ORF">G6F50_006895</name>
</gene>
<dbReference type="EMBL" id="JAANIU010001045">
    <property type="protein sequence ID" value="KAG1568874.1"/>
    <property type="molecule type" value="Genomic_DNA"/>
</dbReference>
<name>A0A9P6Z1L7_9FUNG</name>
<evidence type="ECO:0000313" key="3">
    <source>
        <dbReference type="Proteomes" id="UP000740926"/>
    </source>
</evidence>
<protein>
    <submittedName>
        <fullName evidence="2">Uncharacterized protein</fullName>
    </submittedName>
</protein>
<dbReference type="AlphaFoldDB" id="A0A9P6Z1L7"/>